<organism evidence="3">
    <name type="scientific">Homalodisca liturata</name>
    <dbReference type="NCBI Taxonomy" id="320908"/>
    <lineage>
        <taxon>Eukaryota</taxon>
        <taxon>Metazoa</taxon>
        <taxon>Ecdysozoa</taxon>
        <taxon>Arthropoda</taxon>
        <taxon>Hexapoda</taxon>
        <taxon>Insecta</taxon>
        <taxon>Pterygota</taxon>
        <taxon>Neoptera</taxon>
        <taxon>Paraneoptera</taxon>
        <taxon>Hemiptera</taxon>
        <taxon>Auchenorrhyncha</taxon>
        <taxon>Membracoidea</taxon>
        <taxon>Cicadellidae</taxon>
        <taxon>Cicadellinae</taxon>
        <taxon>Proconiini</taxon>
        <taxon>Homalodisca</taxon>
    </lineage>
</organism>
<evidence type="ECO:0000313" key="3">
    <source>
        <dbReference type="EMBL" id="JAS69805.1"/>
    </source>
</evidence>
<sequence>EDDSVVSVDVVFEEETQGKVSKNTLESRTKKRKQIKDVRTKKKVKGNKSKRTWEEKDIADVSSIEFTRANFLSNDYSPVELFEMFFDDEVVEYIVFCTNQYSLEKGNINFSTSKNEIRLFFAILFLSG</sequence>
<feature type="non-terminal residue" evidence="3">
    <location>
        <position position="128"/>
    </location>
</feature>
<dbReference type="InterPro" id="IPR052638">
    <property type="entry name" value="PiggyBac_TE-derived"/>
</dbReference>
<dbReference type="AlphaFoldDB" id="A0A1B6H526"/>
<accession>A0A1B6H526</accession>
<protein>
    <recommendedName>
        <fullName evidence="2">PiggyBac transposable element-derived protein domain-containing protein</fullName>
    </recommendedName>
</protein>
<reference evidence="3" key="1">
    <citation type="submission" date="2015-11" db="EMBL/GenBank/DDBJ databases">
        <title>De novo transcriptome assembly of four potential Pierce s Disease insect vectors from Arizona vineyards.</title>
        <authorList>
            <person name="Tassone E.E."/>
        </authorList>
    </citation>
    <scope>NUCLEOTIDE SEQUENCE</scope>
</reference>
<dbReference type="EMBL" id="GECU01037901">
    <property type="protein sequence ID" value="JAS69805.1"/>
    <property type="molecule type" value="Transcribed_RNA"/>
</dbReference>
<feature type="region of interest" description="Disordered" evidence="1">
    <location>
        <begin position="17"/>
        <end position="48"/>
    </location>
</feature>
<dbReference type="PANTHER" id="PTHR47055:SF3">
    <property type="entry name" value="PHORBOL-ESTER_DAG-TYPE DOMAIN-CONTAINING PROTEIN"/>
    <property type="match status" value="1"/>
</dbReference>
<feature type="compositionally biased region" description="Basic residues" evidence="1">
    <location>
        <begin position="29"/>
        <end position="48"/>
    </location>
</feature>
<gene>
    <name evidence="3" type="ORF">g.292</name>
</gene>
<dbReference type="InterPro" id="IPR029526">
    <property type="entry name" value="PGBD"/>
</dbReference>
<evidence type="ECO:0000259" key="2">
    <source>
        <dbReference type="Pfam" id="PF13843"/>
    </source>
</evidence>
<feature type="non-terminal residue" evidence="3">
    <location>
        <position position="1"/>
    </location>
</feature>
<proteinExistence type="predicted"/>
<name>A0A1B6H526_9HEMI</name>
<dbReference type="GO" id="GO:0043565">
    <property type="term" value="F:sequence-specific DNA binding"/>
    <property type="evidence" value="ECO:0007669"/>
    <property type="project" value="TreeGrafter"/>
</dbReference>
<dbReference type="PANTHER" id="PTHR47055">
    <property type="entry name" value="DDE_TNP_1_7 DOMAIN-CONTAINING PROTEIN"/>
    <property type="match status" value="1"/>
</dbReference>
<dbReference type="Pfam" id="PF13843">
    <property type="entry name" value="DDE_Tnp_1_7"/>
    <property type="match status" value="1"/>
</dbReference>
<feature type="domain" description="PiggyBac transposable element-derived protein" evidence="2">
    <location>
        <begin position="77"/>
        <end position="128"/>
    </location>
</feature>
<evidence type="ECO:0000256" key="1">
    <source>
        <dbReference type="SAM" id="MobiDB-lite"/>
    </source>
</evidence>